<feature type="domain" description="PTS EIIC type-2" evidence="15">
    <location>
        <begin position="306"/>
        <end position="678"/>
    </location>
</feature>
<dbReference type="InterPro" id="IPR003353">
    <property type="entry name" value="PTS_IIB_fruc"/>
</dbReference>
<dbReference type="InterPro" id="IPR003501">
    <property type="entry name" value="PTS_EIIB_2/3"/>
</dbReference>
<evidence type="ECO:0000259" key="13">
    <source>
        <dbReference type="PROSITE" id="PS51094"/>
    </source>
</evidence>
<evidence type="ECO:0000256" key="11">
    <source>
        <dbReference type="ARBA" id="ARBA00023136"/>
    </source>
</evidence>
<dbReference type="Gene3D" id="3.40.930.10">
    <property type="entry name" value="Mannitol-specific EII, Chain A"/>
    <property type="match status" value="1"/>
</dbReference>
<feature type="transmembrane region" description="Helical" evidence="12">
    <location>
        <begin position="506"/>
        <end position="527"/>
    </location>
</feature>
<dbReference type="GO" id="GO:0016301">
    <property type="term" value="F:kinase activity"/>
    <property type="evidence" value="ECO:0007669"/>
    <property type="project" value="UniProtKB-KW"/>
</dbReference>
<dbReference type="InterPro" id="IPR036095">
    <property type="entry name" value="PTS_EIIB-like_sf"/>
</dbReference>
<dbReference type="CDD" id="cd05569">
    <property type="entry name" value="PTS_IIB_fructose"/>
    <property type="match status" value="1"/>
</dbReference>
<gene>
    <name evidence="16" type="ORF">G7070_05715</name>
</gene>
<dbReference type="InterPro" id="IPR013014">
    <property type="entry name" value="PTS_EIIC_2"/>
</dbReference>
<dbReference type="SUPFAM" id="SSF55804">
    <property type="entry name" value="Phoshotransferase/anion transport protein"/>
    <property type="match status" value="1"/>
</dbReference>
<reference evidence="16 17" key="1">
    <citation type="submission" date="2020-03" db="EMBL/GenBank/DDBJ databases">
        <title>Propioniciclava sp. nov., isolated from Hydrophilus acuminatus.</title>
        <authorList>
            <person name="Hyun D.-W."/>
            <person name="Bae J.-W."/>
        </authorList>
    </citation>
    <scope>NUCLEOTIDE SEQUENCE [LARGE SCALE GENOMIC DNA]</scope>
    <source>
        <strain evidence="16 17">HDW11</strain>
    </source>
</reference>
<keyword evidence="4" id="KW-0597">Phosphoprotein</keyword>
<keyword evidence="7" id="KW-0598">Phosphotransferase system</keyword>
<sequence length="681" mass="67435">MALITEQLVALDVDLGATKADVIASLAGLVERAGRAEASGLTADALEREGKAATGLPGGFAIPHCRSAAVSEASLAFARLSNPVDFGAKDGPADLVFLIAAAADGDADHLKLLTKLARALVKKDFLVALREAKTPAEIVALVDGVVEPKPDAAAPGAAVAAGAAPASESAPAGDRPVIVAVTACPTGIAHTYMAADSLVAAGEEAGVDVRVETQGSGGVTPLPAAVIAGAKAAIFATDVGVKDMARFAGLPVIESGVKRAINEPAVMITEALAAADNPSARKVAAGGGGGEESAGEGSQLSVGKRAMQALMTGVSYMLPFVAAGGLLIALGFLFGGFDISLAPGATAARQCADLSWADPAACAEASSIGELAIATGWGAGLNYLGGVLFAIGAAAFGFLVPALSGYIAYGIAGRPGIAPGFVGGAISVTLGAGFLGGLLTGLLAGVVAAWLASRKVPRWLAGLMPVVVIPLVTSLIVGGLMYFFLGNPLAALTQAMQTGLGGMSGGSKVALGVVLGLMMCFDLGGPVNKAAYLFATAGLDPANPASLQIMAAVMAAGMVPPIAMSVASFVRKGLFNKAERENGQSSWLLGLAFISEGAIPFAAADPLRVIPSMMAGGAVTGALTMALGVGSYAPHGGVFVFFAILNFLGFLIAIAAGVAISAALVIALKQFTHKKADAAAV</sequence>
<dbReference type="Proteomes" id="UP000501058">
    <property type="component" value="Chromosome"/>
</dbReference>
<dbReference type="PROSITE" id="PS51099">
    <property type="entry name" value="PTS_EIIB_TYPE_2"/>
    <property type="match status" value="1"/>
</dbReference>
<dbReference type="InterPro" id="IPR003352">
    <property type="entry name" value="PTS_EIIC"/>
</dbReference>
<dbReference type="KEGG" id="prv:G7070_05715"/>
<dbReference type="PROSITE" id="PS51094">
    <property type="entry name" value="PTS_EIIA_TYPE_2"/>
    <property type="match status" value="1"/>
</dbReference>
<dbReference type="AlphaFoldDB" id="A0A6G7Y4P9"/>
<dbReference type="NCBIfam" id="TIGR00829">
    <property type="entry name" value="FRU"/>
    <property type="match status" value="1"/>
</dbReference>
<evidence type="ECO:0000259" key="14">
    <source>
        <dbReference type="PROSITE" id="PS51099"/>
    </source>
</evidence>
<dbReference type="CDD" id="cd00211">
    <property type="entry name" value="PTS_IIA_fru"/>
    <property type="match status" value="1"/>
</dbReference>
<dbReference type="InterPro" id="IPR050864">
    <property type="entry name" value="Bacterial_PTS_Sugar_Transport"/>
</dbReference>
<comment type="subcellular location">
    <subcellularLocation>
        <location evidence="1">Cell inner membrane</location>
        <topology evidence="1">Multi-pass membrane protein</topology>
    </subcellularLocation>
</comment>
<dbReference type="EMBL" id="CP049865">
    <property type="protein sequence ID" value="QIK71864.1"/>
    <property type="molecule type" value="Genomic_DNA"/>
</dbReference>
<dbReference type="Gene3D" id="3.40.50.2300">
    <property type="match status" value="1"/>
</dbReference>
<keyword evidence="6" id="KW-0808">Transferase</keyword>
<dbReference type="PROSITE" id="PS51104">
    <property type="entry name" value="PTS_EIIC_TYPE_2"/>
    <property type="match status" value="1"/>
</dbReference>
<evidence type="ECO:0000313" key="16">
    <source>
        <dbReference type="EMBL" id="QIK71864.1"/>
    </source>
</evidence>
<keyword evidence="2" id="KW-0813">Transport</keyword>
<evidence type="ECO:0000256" key="12">
    <source>
        <dbReference type="SAM" id="Phobius"/>
    </source>
</evidence>
<dbReference type="PANTHER" id="PTHR30505:SF0">
    <property type="entry name" value="FRUCTOSE-LIKE PTS SYSTEM EIIBC COMPONENT-RELATED"/>
    <property type="match status" value="1"/>
</dbReference>
<evidence type="ECO:0000259" key="15">
    <source>
        <dbReference type="PROSITE" id="PS51104"/>
    </source>
</evidence>
<proteinExistence type="predicted"/>
<feature type="domain" description="PTS EIIA type-2" evidence="13">
    <location>
        <begin position="2"/>
        <end position="145"/>
    </location>
</feature>
<evidence type="ECO:0000256" key="7">
    <source>
        <dbReference type="ARBA" id="ARBA00022683"/>
    </source>
</evidence>
<name>A0A6G7Y4P9_9ACTN</name>
<dbReference type="InterPro" id="IPR002178">
    <property type="entry name" value="PTS_EIIA_type-2_dom"/>
</dbReference>
<feature type="transmembrane region" description="Helical" evidence="12">
    <location>
        <begin position="613"/>
        <end position="633"/>
    </location>
</feature>
<feature type="transmembrane region" description="Helical" evidence="12">
    <location>
        <begin position="421"/>
        <end position="451"/>
    </location>
</feature>
<dbReference type="NCBIfam" id="TIGR01427">
    <property type="entry name" value="PTS_IIC_fructo"/>
    <property type="match status" value="1"/>
</dbReference>
<dbReference type="InterPro" id="IPR013011">
    <property type="entry name" value="PTS_EIIB_2"/>
</dbReference>
<dbReference type="GO" id="GO:0005886">
    <property type="term" value="C:plasma membrane"/>
    <property type="evidence" value="ECO:0007669"/>
    <property type="project" value="UniProtKB-SubCell"/>
</dbReference>
<protein>
    <submittedName>
        <fullName evidence="16">PTS transporter subunit EIIA</fullName>
    </submittedName>
</protein>
<dbReference type="PANTHER" id="PTHR30505">
    <property type="entry name" value="FRUCTOSE-LIKE PERMEASE"/>
    <property type="match status" value="1"/>
</dbReference>
<dbReference type="Pfam" id="PF00359">
    <property type="entry name" value="PTS_EIIA_2"/>
    <property type="match status" value="1"/>
</dbReference>
<dbReference type="GO" id="GO:0009401">
    <property type="term" value="P:phosphoenolpyruvate-dependent sugar phosphotransferase system"/>
    <property type="evidence" value="ECO:0007669"/>
    <property type="project" value="UniProtKB-KW"/>
</dbReference>
<feature type="transmembrane region" description="Helical" evidence="12">
    <location>
        <begin position="463"/>
        <end position="485"/>
    </location>
</feature>
<evidence type="ECO:0000256" key="6">
    <source>
        <dbReference type="ARBA" id="ARBA00022679"/>
    </source>
</evidence>
<evidence type="ECO:0000256" key="10">
    <source>
        <dbReference type="ARBA" id="ARBA00022989"/>
    </source>
</evidence>
<evidence type="ECO:0000256" key="9">
    <source>
        <dbReference type="ARBA" id="ARBA00022777"/>
    </source>
</evidence>
<evidence type="ECO:0000256" key="1">
    <source>
        <dbReference type="ARBA" id="ARBA00004429"/>
    </source>
</evidence>
<feature type="transmembrane region" description="Helical" evidence="12">
    <location>
        <begin position="387"/>
        <end position="409"/>
    </location>
</feature>
<feature type="domain" description="PTS EIIB type-2" evidence="14">
    <location>
        <begin position="178"/>
        <end position="273"/>
    </location>
</feature>
<dbReference type="Pfam" id="PF02302">
    <property type="entry name" value="PTS_IIB"/>
    <property type="match status" value="1"/>
</dbReference>
<dbReference type="SUPFAM" id="SSF52794">
    <property type="entry name" value="PTS system IIB component-like"/>
    <property type="match status" value="1"/>
</dbReference>
<dbReference type="RefSeq" id="WP_166232674.1">
    <property type="nucleotide sequence ID" value="NZ_CP049865.1"/>
</dbReference>
<keyword evidence="8 12" id="KW-0812">Transmembrane</keyword>
<evidence type="ECO:0000256" key="8">
    <source>
        <dbReference type="ARBA" id="ARBA00022692"/>
    </source>
</evidence>
<dbReference type="GO" id="GO:0022877">
    <property type="term" value="F:protein-N(PI)-phosphohistidine-fructose phosphotransferase system transporter activity"/>
    <property type="evidence" value="ECO:0007669"/>
    <property type="project" value="InterPro"/>
</dbReference>
<keyword evidence="11 12" id="KW-0472">Membrane</keyword>
<dbReference type="InterPro" id="IPR016152">
    <property type="entry name" value="PTrfase/Anion_transptr"/>
</dbReference>
<feature type="transmembrane region" description="Helical" evidence="12">
    <location>
        <begin position="639"/>
        <end position="668"/>
    </location>
</feature>
<keyword evidence="9" id="KW-0418">Kinase</keyword>
<feature type="transmembrane region" description="Helical" evidence="12">
    <location>
        <begin position="547"/>
        <end position="570"/>
    </location>
</feature>
<keyword evidence="5" id="KW-0762">Sugar transport</keyword>
<accession>A0A6G7Y4P9</accession>
<evidence type="ECO:0000256" key="2">
    <source>
        <dbReference type="ARBA" id="ARBA00022448"/>
    </source>
</evidence>
<feature type="transmembrane region" description="Helical" evidence="12">
    <location>
        <begin position="314"/>
        <end position="334"/>
    </location>
</feature>
<organism evidence="16 17">
    <name type="scientific">Propioniciclava coleopterorum</name>
    <dbReference type="NCBI Taxonomy" id="2714937"/>
    <lineage>
        <taxon>Bacteria</taxon>
        <taxon>Bacillati</taxon>
        <taxon>Actinomycetota</taxon>
        <taxon>Actinomycetes</taxon>
        <taxon>Propionibacteriales</taxon>
        <taxon>Propionibacteriaceae</taxon>
        <taxon>Propioniciclava</taxon>
    </lineage>
</organism>
<keyword evidence="3" id="KW-1003">Cell membrane</keyword>
<dbReference type="Pfam" id="PF02378">
    <property type="entry name" value="PTS_EIIC"/>
    <property type="match status" value="1"/>
</dbReference>
<evidence type="ECO:0000256" key="3">
    <source>
        <dbReference type="ARBA" id="ARBA00022475"/>
    </source>
</evidence>
<keyword evidence="10 12" id="KW-1133">Transmembrane helix</keyword>
<evidence type="ECO:0000256" key="4">
    <source>
        <dbReference type="ARBA" id="ARBA00022553"/>
    </source>
</evidence>
<dbReference type="InterPro" id="IPR006327">
    <property type="entry name" value="PTS_IIC_fruc"/>
</dbReference>
<dbReference type="GO" id="GO:0090563">
    <property type="term" value="F:protein-phosphocysteine-sugar phosphotransferase activity"/>
    <property type="evidence" value="ECO:0007669"/>
    <property type="project" value="TreeGrafter"/>
</dbReference>
<evidence type="ECO:0000256" key="5">
    <source>
        <dbReference type="ARBA" id="ARBA00022597"/>
    </source>
</evidence>
<keyword evidence="17" id="KW-1185">Reference proteome</keyword>
<evidence type="ECO:0000313" key="17">
    <source>
        <dbReference type="Proteomes" id="UP000501058"/>
    </source>
</evidence>
<dbReference type="GO" id="GO:0005351">
    <property type="term" value="F:carbohydrate:proton symporter activity"/>
    <property type="evidence" value="ECO:0007669"/>
    <property type="project" value="InterPro"/>
</dbReference>